<keyword evidence="1" id="KW-0472">Membrane</keyword>
<name>A0A3N4ZM72_9MICO</name>
<feature type="transmembrane region" description="Helical" evidence="1">
    <location>
        <begin position="6"/>
        <end position="26"/>
    </location>
</feature>
<dbReference type="EMBL" id="RKQZ01000001">
    <property type="protein sequence ID" value="RPF21031.1"/>
    <property type="molecule type" value="Genomic_DNA"/>
</dbReference>
<dbReference type="AlphaFoldDB" id="A0A3N4ZM72"/>
<gene>
    <name evidence="2" type="ORF">EDD34_1640</name>
</gene>
<dbReference type="Proteomes" id="UP000280501">
    <property type="component" value="Unassembled WGS sequence"/>
</dbReference>
<dbReference type="RefSeq" id="WP_123814125.1">
    <property type="nucleotide sequence ID" value="NZ_RKQZ01000001.1"/>
</dbReference>
<keyword evidence="1" id="KW-0812">Transmembrane</keyword>
<comment type="caution">
    <text evidence="2">The sequence shown here is derived from an EMBL/GenBank/DDBJ whole genome shotgun (WGS) entry which is preliminary data.</text>
</comment>
<evidence type="ECO:0000313" key="2">
    <source>
        <dbReference type="EMBL" id="RPF21031.1"/>
    </source>
</evidence>
<sequence length="179" mass="18286">MSAEHARDAAIAAIVLAGLGGLWFAWSQRHIRGLWMLGPIVGVVSAVVTAVSGGLEVIETWDTGTAVDGGTIGLYAVAFGLQAAITRLITGALAARDLTRLVPATVALSMTIHLVVLAELLGVHDLYLVALICLAAIVLAWPIAAVARLMSPSGAPMIHPTTGILMGVILLGAAARALA</sequence>
<protein>
    <submittedName>
        <fullName evidence="2">Uncharacterized protein</fullName>
    </submittedName>
</protein>
<keyword evidence="1" id="KW-1133">Transmembrane helix</keyword>
<feature type="transmembrane region" description="Helical" evidence="1">
    <location>
        <begin position="158"/>
        <end position="178"/>
    </location>
</feature>
<keyword evidence="3" id="KW-1185">Reference proteome</keyword>
<feature type="transmembrane region" description="Helical" evidence="1">
    <location>
        <begin position="101"/>
        <end position="120"/>
    </location>
</feature>
<reference evidence="2 3" key="1">
    <citation type="submission" date="2018-11" db="EMBL/GenBank/DDBJ databases">
        <title>Sequencing the genomes of 1000 actinobacteria strains.</title>
        <authorList>
            <person name="Klenk H.-P."/>
        </authorList>
    </citation>
    <scope>NUCLEOTIDE SEQUENCE [LARGE SCALE GENOMIC DNA]</scope>
    <source>
        <strain evidence="2 3">DSM 15700</strain>
    </source>
</reference>
<accession>A0A3N4ZM72</accession>
<feature type="transmembrane region" description="Helical" evidence="1">
    <location>
        <begin position="126"/>
        <end position="146"/>
    </location>
</feature>
<evidence type="ECO:0000256" key="1">
    <source>
        <dbReference type="SAM" id="Phobius"/>
    </source>
</evidence>
<proteinExistence type="predicted"/>
<feature type="transmembrane region" description="Helical" evidence="1">
    <location>
        <begin position="72"/>
        <end position="89"/>
    </location>
</feature>
<organism evidence="2 3">
    <name type="scientific">Myceligenerans xiligouense</name>
    <dbReference type="NCBI Taxonomy" id="253184"/>
    <lineage>
        <taxon>Bacteria</taxon>
        <taxon>Bacillati</taxon>
        <taxon>Actinomycetota</taxon>
        <taxon>Actinomycetes</taxon>
        <taxon>Micrococcales</taxon>
        <taxon>Promicromonosporaceae</taxon>
        <taxon>Myceligenerans</taxon>
    </lineage>
</organism>
<evidence type="ECO:0000313" key="3">
    <source>
        <dbReference type="Proteomes" id="UP000280501"/>
    </source>
</evidence>
<feature type="transmembrane region" description="Helical" evidence="1">
    <location>
        <begin position="33"/>
        <end position="52"/>
    </location>
</feature>